<dbReference type="GeneID" id="5142863"/>
<dbReference type="AlphaFoldDB" id="Q0W4B4"/>
<dbReference type="RefSeq" id="WP_012035777.1">
    <property type="nucleotide sequence ID" value="NC_009464.1"/>
</dbReference>
<sequence>MDNGIQAPVDDGIQAPVDDRLPAIIIGVLFSVLNAVVTVYLAMKTGMADGIAFLLLFLSFFVFVVTRTVKSRAFVYVMAIMMSSTAAVVAYTDGFGAIIISGEPFAVPDYVMAALLSLASIIGLLLSLYFTDYFLKSGFPWPMQKVTAAIVTMLSAEKKDAAFKASTVRMSIAGLASGGISLLRGLAVIPETLGTTVAGISLSPMMLGIGLLIGFQACLQIALGAIASLAVLVFVEGFSTDYIVHMRNPWVFSTAISMMVTTAFISLYVIVKPYFSRRPKPAGGEAGEKPATAPDGGRARRRLPGMRSLMLVAAIGVAAIILQLFVDVPALVFLICIPIAVLFMIIETRGRAEMSMGVGISSFVIILLVGLAFDNIVPLLILEGFVVAMVMSFSLSLALIKTAEYSNVDARGLPWVLVIGSIAGSIVCIPIIRLLDAIYGVGTNALPAPYSVMWLEMATSAVAGAPSPSIDFYLILAGIVIALVLYRYKISAVAVAIGLLLPVSVTAMIFAGGILAWAIHKKGWLKDDNGITASGLIAGDILVGLAISLRSLL</sequence>
<protein>
    <submittedName>
        <fullName evidence="8">Predicted oligopeptide transporter (OPT superfamily)</fullName>
    </submittedName>
</protein>
<evidence type="ECO:0000313" key="8">
    <source>
        <dbReference type="EMBL" id="CAJ36779.1"/>
    </source>
</evidence>
<organism evidence="8 9">
    <name type="scientific">Methanocella arvoryzae (strain DSM 22066 / NBRC 105507 / MRE50)</name>
    <dbReference type="NCBI Taxonomy" id="351160"/>
    <lineage>
        <taxon>Archaea</taxon>
        <taxon>Methanobacteriati</taxon>
        <taxon>Methanobacteriota</taxon>
        <taxon>Stenosarchaea group</taxon>
        <taxon>Methanomicrobia</taxon>
        <taxon>Methanocellales</taxon>
        <taxon>Methanocellaceae</taxon>
        <taxon>Methanocella</taxon>
    </lineage>
</organism>
<dbReference type="Pfam" id="PF03169">
    <property type="entry name" value="OPT"/>
    <property type="match status" value="1"/>
</dbReference>
<dbReference type="Proteomes" id="UP000000663">
    <property type="component" value="Chromosome"/>
</dbReference>
<dbReference type="eggNOG" id="arCOG04807">
    <property type="taxonomic scope" value="Archaea"/>
</dbReference>
<evidence type="ECO:0000256" key="3">
    <source>
        <dbReference type="ARBA" id="ARBA00022692"/>
    </source>
</evidence>
<keyword evidence="5 7" id="KW-0472">Membrane</keyword>
<keyword evidence="2" id="KW-0813">Transport</keyword>
<feature type="transmembrane region" description="Helical" evidence="7">
    <location>
        <begin position="493"/>
        <end position="519"/>
    </location>
</feature>
<feature type="transmembrane region" description="Helical" evidence="7">
    <location>
        <begin position="47"/>
        <end position="66"/>
    </location>
</feature>
<dbReference type="STRING" id="351160.RCIX1518"/>
<feature type="transmembrane region" description="Helical" evidence="7">
    <location>
        <begin position="412"/>
        <end position="432"/>
    </location>
</feature>
<feature type="transmembrane region" description="Helical" evidence="7">
    <location>
        <begin position="331"/>
        <end position="347"/>
    </location>
</feature>
<keyword evidence="9" id="KW-1185">Reference proteome</keyword>
<reference evidence="8 9" key="1">
    <citation type="journal article" date="2006" name="Science">
        <title>Genome of rice cluster I archaea -- the key methane producers in the rice rhizosphere.</title>
        <authorList>
            <person name="Erkel C."/>
            <person name="Kube M."/>
            <person name="Reinhardt R."/>
            <person name="Liesack W."/>
        </authorList>
    </citation>
    <scope>NUCLEOTIDE SEQUENCE [LARGE SCALE GENOMIC DNA]</scope>
    <source>
        <strain evidence="9">DSM 22066 / NBRC 105507 / MRE50</strain>
    </source>
</reference>
<keyword evidence="3 7" id="KW-0812">Transmembrane</keyword>
<feature type="transmembrane region" description="Helical" evidence="7">
    <location>
        <begin position="21"/>
        <end position="41"/>
    </location>
</feature>
<evidence type="ECO:0000256" key="7">
    <source>
        <dbReference type="SAM" id="Phobius"/>
    </source>
</evidence>
<feature type="transmembrane region" description="Helical" evidence="7">
    <location>
        <begin position="531"/>
        <end position="549"/>
    </location>
</feature>
<dbReference type="GO" id="GO:0035673">
    <property type="term" value="F:oligopeptide transmembrane transporter activity"/>
    <property type="evidence" value="ECO:0007669"/>
    <property type="project" value="InterPro"/>
</dbReference>
<evidence type="ECO:0000256" key="2">
    <source>
        <dbReference type="ARBA" id="ARBA00022448"/>
    </source>
</evidence>
<feature type="transmembrane region" description="Helical" evidence="7">
    <location>
        <begin position="354"/>
        <end position="373"/>
    </location>
</feature>
<feature type="transmembrane region" description="Helical" evidence="7">
    <location>
        <begin position="250"/>
        <end position="271"/>
    </location>
</feature>
<gene>
    <name evidence="8" type="ORF">RCIX1518</name>
</gene>
<evidence type="ECO:0000256" key="5">
    <source>
        <dbReference type="ARBA" id="ARBA00023136"/>
    </source>
</evidence>
<dbReference type="OrthoDB" id="147752at2157"/>
<feature type="transmembrane region" description="Helical" evidence="7">
    <location>
        <begin position="470"/>
        <end position="486"/>
    </location>
</feature>
<feature type="transmembrane region" description="Helical" evidence="7">
    <location>
        <begin position="221"/>
        <end position="244"/>
    </location>
</feature>
<proteinExistence type="predicted"/>
<dbReference type="InterPro" id="IPR004813">
    <property type="entry name" value="OPT"/>
</dbReference>
<feature type="transmembrane region" description="Helical" evidence="7">
    <location>
        <begin position="111"/>
        <end position="135"/>
    </location>
</feature>
<evidence type="ECO:0000256" key="6">
    <source>
        <dbReference type="SAM" id="MobiDB-lite"/>
    </source>
</evidence>
<evidence type="ECO:0000256" key="4">
    <source>
        <dbReference type="ARBA" id="ARBA00022989"/>
    </source>
</evidence>
<dbReference type="KEGG" id="rci:RCIX1518"/>
<comment type="subcellular location">
    <subcellularLocation>
        <location evidence="1">Membrane</location>
        <topology evidence="1">Multi-pass membrane protein</topology>
    </subcellularLocation>
</comment>
<dbReference type="GO" id="GO:0016020">
    <property type="term" value="C:membrane"/>
    <property type="evidence" value="ECO:0007669"/>
    <property type="project" value="UniProtKB-SubCell"/>
</dbReference>
<feature type="region of interest" description="Disordered" evidence="6">
    <location>
        <begin position="280"/>
        <end position="300"/>
    </location>
</feature>
<feature type="transmembrane region" description="Helical" evidence="7">
    <location>
        <begin position="73"/>
        <end position="91"/>
    </location>
</feature>
<accession>Q0W4B4</accession>
<evidence type="ECO:0000256" key="1">
    <source>
        <dbReference type="ARBA" id="ARBA00004141"/>
    </source>
</evidence>
<name>Q0W4B4_METAR</name>
<dbReference type="EMBL" id="AM114193">
    <property type="protein sequence ID" value="CAJ36779.1"/>
    <property type="molecule type" value="Genomic_DNA"/>
</dbReference>
<feature type="transmembrane region" description="Helical" evidence="7">
    <location>
        <begin position="168"/>
        <end position="187"/>
    </location>
</feature>
<feature type="transmembrane region" description="Helical" evidence="7">
    <location>
        <begin position="379"/>
        <end position="400"/>
    </location>
</feature>
<keyword evidence="4 7" id="KW-1133">Transmembrane helix</keyword>
<feature type="transmembrane region" description="Helical" evidence="7">
    <location>
        <begin position="193"/>
        <end position="214"/>
    </location>
</feature>
<feature type="transmembrane region" description="Helical" evidence="7">
    <location>
        <begin position="308"/>
        <end position="325"/>
    </location>
</feature>
<evidence type="ECO:0000313" key="9">
    <source>
        <dbReference type="Proteomes" id="UP000000663"/>
    </source>
</evidence>